<dbReference type="Gene3D" id="1.10.150.50">
    <property type="entry name" value="Transcription Factor, Ets-1"/>
    <property type="match status" value="1"/>
</dbReference>
<protein>
    <submittedName>
        <fullName evidence="8">(Atlantic silverside) hypothetical protein</fullName>
    </submittedName>
</protein>
<dbReference type="GO" id="GO:0042393">
    <property type="term" value="F:histone binding"/>
    <property type="evidence" value="ECO:0007669"/>
    <property type="project" value="TreeGrafter"/>
</dbReference>
<feature type="region of interest" description="Disordered" evidence="5">
    <location>
        <begin position="769"/>
        <end position="789"/>
    </location>
</feature>
<dbReference type="PANTHER" id="PTHR12247:SF139">
    <property type="entry name" value="ATHERIN-RELATED"/>
    <property type="match status" value="1"/>
</dbReference>
<sequence>FTCKNSTGGRLCFVGTAVWLCNAGKLVEERPGGGERCGRPSVVLAWRSGIHQSRPVRSPTHLLTPPAGSDTPERRKTPPRLGTIWGEREQREASPSHSTLNAGVAAGAPSSVHLKRTMWPANASGHQPGFRPRSPAGGGGVALRLSSFDTASLEKQRREGGREGEGGGGGRGARRTRAKPHPHPQEKMSEPNKYREWILETIDSLRSRKARPDLERICRMVRRRHGTDPERTRAELDKLIQEQTVLKVSYKGSTSYRNAARVQRKSRNRSESADAPPERGSGGGGDTDREGGGHGHDPRAQPPAAGERLQPQEEKASAARDEGLGRPVGVQGSTRSAGARGGSEAAETGADTRSQTSSPPSSSSSSSSSSSPRRRHRQTQTAPLQPELRPSGGGPGSDPGPGPSAHGGRVRAGAERGGLRGPPGGNPSSDRLTKGFALRDQPSGGGKVGDADTSRTDGAVRLRNATVSCCVRGQIRLRSGFPVSRHEHGSRAHSERLCAARELGSSRIPSFYQPLGGSGGVVPTGRRSLGKFGWGVRQKLRRPGPQTAERRLPSPALLENEPMDKADEGEGQEPNEGGEEEEDDDDDGPGGDEGGGASLEATTTRSGRIENIAAEAGIQKASGVEAPLDGKQGSAGARPPMCTLMGDSDHPTWMSGLGVFLVLQAPPARGPPLPQCNGAHVEERAAASDPLHTEAQSPGERDDINPTPSMGYNSRFCFTKKISEWVFERSPVSSLAMGTTHHTWFIASPLGVESKTEVGAPSCMLTPTASPGDSYLSEDRGSNNSSGGLMKCEGVKGSPVDWTVSDVVNYFTEAGFPEQAAAFRIQEIDGKSLLLMQRNDVLTGLSIRLGPALKIYERHVKVLQKTHFEDDDC</sequence>
<dbReference type="SMART" id="SM00454">
    <property type="entry name" value="SAM"/>
    <property type="match status" value="1"/>
</dbReference>
<dbReference type="GO" id="GO:0003677">
    <property type="term" value="F:DNA binding"/>
    <property type="evidence" value="ECO:0007669"/>
    <property type="project" value="InterPro"/>
</dbReference>
<evidence type="ECO:0000259" key="6">
    <source>
        <dbReference type="PROSITE" id="PS50105"/>
    </source>
</evidence>
<dbReference type="GO" id="GO:0003682">
    <property type="term" value="F:chromatin binding"/>
    <property type="evidence" value="ECO:0007669"/>
    <property type="project" value="TreeGrafter"/>
</dbReference>
<dbReference type="GO" id="GO:0006325">
    <property type="term" value="P:chromatin organization"/>
    <property type="evidence" value="ECO:0007669"/>
    <property type="project" value="UniProtKB-KW"/>
</dbReference>
<feature type="compositionally biased region" description="Basic residues" evidence="5">
    <location>
        <begin position="172"/>
        <end position="182"/>
    </location>
</feature>
<evidence type="ECO:0000313" key="8">
    <source>
        <dbReference type="EMBL" id="CAG5928921.1"/>
    </source>
</evidence>
<comment type="subcellular location">
    <subcellularLocation>
        <location evidence="1">Nucleus</location>
    </subcellularLocation>
</comment>
<evidence type="ECO:0000259" key="7">
    <source>
        <dbReference type="PROSITE" id="PS52014"/>
    </source>
</evidence>
<dbReference type="InterPro" id="IPR050548">
    <property type="entry name" value="PcG_chromatin_remod_factors"/>
</dbReference>
<evidence type="ECO:0000256" key="5">
    <source>
        <dbReference type="SAM" id="MobiDB-lite"/>
    </source>
</evidence>
<reference evidence="8" key="1">
    <citation type="submission" date="2021-05" db="EMBL/GenBank/DDBJ databases">
        <authorList>
            <person name="Tigano A."/>
        </authorList>
    </citation>
    <scope>NUCLEOTIDE SEQUENCE</scope>
</reference>
<feature type="compositionally biased region" description="Low complexity" evidence="5">
    <location>
        <begin position="332"/>
        <end position="349"/>
    </location>
</feature>
<dbReference type="InterPro" id="IPR048589">
    <property type="entry name" value="SAMD1-like_WH"/>
</dbReference>
<dbReference type="PROSITE" id="PS50105">
    <property type="entry name" value="SAM_DOMAIN"/>
    <property type="match status" value="1"/>
</dbReference>
<dbReference type="PROSITE" id="PS52014">
    <property type="entry name" value="SAMD1_WH"/>
    <property type="match status" value="1"/>
</dbReference>
<name>A0A8S4B3E5_9TELE</name>
<organism evidence="8 9">
    <name type="scientific">Menidia menidia</name>
    <name type="common">Atlantic silverside</name>
    <dbReference type="NCBI Taxonomy" id="238744"/>
    <lineage>
        <taxon>Eukaryota</taxon>
        <taxon>Metazoa</taxon>
        <taxon>Chordata</taxon>
        <taxon>Craniata</taxon>
        <taxon>Vertebrata</taxon>
        <taxon>Euteleostomi</taxon>
        <taxon>Actinopterygii</taxon>
        <taxon>Neopterygii</taxon>
        <taxon>Teleostei</taxon>
        <taxon>Neoteleostei</taxon>
        <taxon>Acanthomorphata</taxon>
        <taxon>Ovalentaria</taxon>
        <taxon>Atherinomorphae</taxon>
        <taxon>Atheriniformes</taxon>
        <taxon>Atherinopsidae</taxon>
        <taxon>Menidiinae</taxon>
        <taxon>Menidia</taxon>
    </lineage>
</organism>
<dbReference type="OrthoDB" id="10004495at2759"/>
<dbReference type="GO" id="GO:0045892">
    <property type="term" value="P:negative regulation of DNA-templated transcription"/>
    <property type="evidence" value="ECO:0007669"/>
    <property type="project" value="TreeGrafter"/>
</dbReference>
<feature type="compositionally biased region" description="Acidic residues" evidence="5">
    <location>
        <begin position="569"/>
        <end position="590"/>
    </location>
</feature>
<feature type="domain" description="SAM" evidence="6">
    <location>
        <begin position="802"/>
        <end position="850"/>
    </location>
</feature>
<feature type="non-terminal residue" evidence="8">
    <location>
        <position position="873"/>
    </location>
</feature>
<gene>
    <name evidence="8" type="ORF">MMEN_LOCUS12556</name>
</gene>
<feature type="region of interest" description="Disordered" evidence="5">
    <location>
        <begin position="55"/>
        <end position="103"/>
    </location>
</feature>
<feature type="compositionally biased region" description="Basic and acidic residues" evidence="5">
    <location>
        <begin position="286"/>
        <end position="299"/>
    </location>
</feature>
<feature type="region of interest" description="Disordered" evidence="5">
    <location>
        <begin position="120"/>
        <end position="192"/>
    </location>
</feature>
<feature type="region of interest" description="Disordered" evidence="5">
    <location>
        <begin position="687"/>
        <end position="708"/>
    </location>
</feature>
<dbReference type="InterPro" id="IPR001660">
    <property type="entry name" value="SAM"/>
</dbReference>
<keyword evidence="9" id="KW-1185">Reference proteome</keyword>
<dbReference type="GO" id="GO:0005634">
    <property type="term" value="C:nucleus"/>
    <property type="evidence" value="ECO:0007669"/>
    <property type="project" value="UniProtKB-SubCell"/>
</dbReference>
<dbReference type="InterPro" id="IPR013761">
    <property type="entry name" value="SAM/pointed_sf"/>
</dbReference>
<feature type="compositionally biased region" description="Low complexity" evidence="5">
    <location>
        <begin position="357"/>
        <end position="371"/>
    </location>
</feature>
<dbReference type="EMBL" id="CAJRST010013335">
    <property type="protein sequence ID" value="CAG5928921.1"/>
    <property type="molecule type" value="Genomic_DNA"/>
</dbReference>
<evidence type="ECO:0000256" key="1">
    <source>
        <dbReference type="ARBA" id="ARBA00004123"/>
    </source>
</evidence>
<feature type="compositionally biased region" description="Basic and acidic residues" evidence="5">
    <location>
        <begin position="183"/>
        <end position="192"/>
    </location>
</feature>
<evidence type="ECO:0000256" key="2">
    <source>
        <dbReference type="ARBA" id="ARBA00022553"/>
    </source>
</evidence>
<evidence type="ECO:0000256" key="4">
    <source>
        <dbReference type="ARBA" id="ARBA00023242"/>
    </source>
</evidence>
<dbReference type="SUPFAM" id="SSF47769">
    <property type="entry name" value="SAM/Pointed domain"/>
    <property type="match status" value="1"/>
</dbReference>
<accession>A0A8S4B3E5</accession>
<dbReference type="Pfam" id="PF21524">
    <property type="entry name" value="SAMD1_WH"/>
    <property type="match status" value="1"/>
</dbReference>
<evidence type="ECO:0000313" key="9">
    <source>
        <dbReference type="Proteomes" id="UP000677803"/>
    </source>
</evidence>
<dbReference type="CDD" id="cd09583">
    <property type="entry name" value="SAM_Atherin-like"/>
    <property type="match status" value="1"/>
</dbReference>
<dbReference type="AlphaFoldDB" id="A0A8S4B3E5"/>
<keyword evidence="2" id="KW-0597">Phosphoprotein</keyword>
<dbReference type="Pfam" id="PF00536">
    <property type="entry name" value="SAM_1"/>
    <property type="match status" value="1"/>
</dbReference>
<feature type="domain" description="SAMD1-like winged helix (WH)" evidence="7">
    <location>
        <begin position="186"/>
        <end position="262"/>
    </location>
</feature>
<feature type="compositionally biased region" description="Basic and acidic residues" evidence="5">
    <location>
        <begin position="310"/>
        <end position="324"/>
    </location>
</feature>
<dbReference type="PANTHER" id="PTHR12247">
    <property type="entry name" value="POLYCOMB GROUP PROTEIN"/>
    <property type="match status" value="1"/>
</dbReference>
<evidence type="ECO:0000256" key="3">
    <source>
        <dbReference type="ARBA" id="ARBA00022853"/>
    </source>
</evidence>
<comment type="caution">
    <text evidence="8">The sequence shown here is derived from an EMBL/GenBank/DDBJ whole genome shotgun (WGS) entry which is preliminary data.</text>
</comment>
<feature type="region of interest" description="Disordered" evidence="5">
    <location>
        <begin position="254"/>
        <end position="455"/>
    </location>
</feature>
<feature type="non-terminal residue" evidence="8">
    <location>
        <position position="1"/>
    </location>
</feature>
<feature type="compositionally biased region" description="Basic and acidic residues" evidence="5">
    <location>
        <begin position="152"/>
        <end position="165"/>
    </location>
</feature>
<dbReference type="Proteomes" id="UP000677803">
    <property type="component" value="Unassembled WGS sequence"/>
</dbReference>
<keyword evidence="3" id="KW-0156">Chromatin regulator</keyword>
<keyword evidence="4" id="KW-0539">Nucleus</keyword>
<feature type="region of interest" description="Disordered" evidence="5">
    <location>
        <begin position="533"/>
        <end position="606"/>
    </location>
</feature>
<proteinExistence type="predicted"/>